<dbReference type="SUPFAM" id="SSF141986">
    <property type="entry name" value="LD-carboxypeptidase A C-terminal domain-like"/>
    <property type="match status" value="1"/>
</dbReference>
<dbReference type="PIRSF" id="PIRSF028757">
    <property type="entry name" value="LD-carboxypeptidase"/>
    <property type="match status" value="1"/>
</dbReference>
<dbReference type="InterPro" id="IPR027461">
    <property type="entry name" value="Carboxypeptidase_A_C_sf"/>
</dbReference>
<sequence length="327" mass="37207">MKKIYPQKLQSGDEIRVISPSSSLERVGGMQDNLIAKERLENLGFKVTFGEHIYENDQLSSASIASRLADLHDAFRDKQVKAVMTTIGGFNANELLPYIDWTLIQNNPKFFFGYSDITSLHTAIFAKTGLVTYYSPTYSSFKMDALQDFQTNQWLKAVSDQLKDAQYDLVANDVFTSDPWYDTSIPRNFLPNKWQVYNEGRAAGTIIGGNIQTYHLLFGTPYFRKIAQPIGFLEEAEEGDAYEFDRLLAQFLQVNPDLKGLVIGRFPKECGMTHDLLLYILDKYPILKKIPVIYDVDFGHTQPIFTFPLGGEVTIDTQALRITVYEE</sequence>
<feature type="domain" description="LD-carboxypeptidase C-terminal" evidence="5">
    <location>
        <begin position="204"/>
        <end position="315"/>
    </location>
</feature>
<dbReference type="InterPro" id="IPR003507">
    <property type="entry name" value="S66_fam"/>
</dbReference>
<dbReference type="InterPro" id="IPR040921">
    <property type="entry name" value="Peptidase_S66C"/>
</dbReference>
<gene>
    <name evidence="6" type="ORF">GA0061074_10196</name>
</gene>
<dbReference type="PANTHER" id="PTHR30237">
    <property type="entry name" value="MURAMOYLTETRAPEPTIDE CARBOXYPEPTIDASE"/>
    <property type="match status" value="1"/>
</dbReference>
<organism evidence="6 7">
    <name type="scientific">Weissella bombi</name>
    <dbReference type="NCBI Taxonomy" id="1505725"/>
    <lineage>
        <taxon>Bacteria</taxon>
        <taxon>Bacillati</taxon>
        <taxon>Bacillota</taxon>
        <taxon>Bacilli</taxon>
        <taxon>Lactobacillales</taxon>
        <taxon>Lactobacillaceae</taxon>
        <taxon>Weissella</taxon>
    </lineage>
</organism>
<proteinExistence type="inferred from homology"/>
<dbReference type="InterPro" id="IPR040449">
    <property type="entry name" value="Peptidase_S66_N"/>
</dbReference>
<evidence type="ECO:0000313" key="7">
    <source>
        <dbReference type="Proteomes" id="UP000199268"/>
    </source>
</evidence>
<evidence type="ECO:0000313" key="6">
    <source>
        <dbReference type="EMBL" id="SCB72875.1"/>
    </source>
</evidence>
<protein>
    <submittedName>
        <fullName evidence="6">Muramoyltetrapeptide carboxypeptidase LdcA (Peptidoglycan recycling)</fullName>
    </submittedName>
</protein>
<evidence type="ECO:0000256" key="2">
    <source>
        <dbReference type="ARBA" id="ARBA00022801"/>
    </source>
</evidence>
<dbReference type="RefSeq" id="WP_092461143.1">
    <property type="nucleotide sequence ID" value="NZ_BJEE01000002.1"/>
</dbReference>
<evidence type="ECO:0000259" key="5">
    <source>
        <dbReference type="Pfam" id="PF17676"/>
    </source>
</evidence>
<evidence type="ECO:0000256" key="1">
    <source>
        <dbReference type="ARBA" id="ARBA00010233"/>
    </source>
</evidence>
<dbReference type="OrthoDB" id="9807329at2"/>
<dbReference type="PANTHER" id="PTHR30237:SF6">
    <property type="entry name" value="CARBOXYPEPTIDASE YOCD-RELATED"/>
    <property type="match status" value="1"/>
</dbReference>
<feature type="active site" description="Charge relay system" evidence="3">
    <location>
        <position position="234"/>
    </location>
</feature>
<feature type="domain" description="LD-carboxypeptidase N-terminal" evidence="4">
    <location>
        <begin position="15"/>
        <end position="134"/>
    </location>
</feature>
<dbReference type="GO" id="GO:0004180">
    <property type="term" value="F:carboxypeptidase activity"/>
    <property type="evidence" value="ECO:0007669"/>
    <property type="project" value="UniProtKB-KW"/>
</dbReference>
<dbReference type="EMBL" id="FMAO01000001">
    <property type="protein sequence ID" value="SCB72875.1"/>
    <property type="molecule type" value="Genomic_DNA"/>
</dbReference>
<name>A0A1C3YRX6_9LACO</name>
<feature type="active site" description="Charge relay system" evidence="3">
    <location>
        <position position="300"/>
    </location>
</feature>
<accession>A0A1C3YRX6</accession>
<dbReference type="STRING" id="1505725.GA0061074_10196"/>
<dbReference type="SUPFAM" id="SSF52317">
    <property type="entry name" value="Class I glutamine amidotransferase-like"/>
    <property type="match status" value="1"/>
</dbReference>
<dbReference type="AlphaFoldDB" id="A0A1C3YRX6"/>
<dbReference type="InterPro" id="IPR027478">
    <property type="entry name" value="LdcA_N"/>
</dbReference>
<comment type="similarity">
    <text evidence="1">Belongs to the peptidase S66 family.</text>
</comment>
<keyword evidence="7" id="KW-1185">Reference proteome</keyword>
<keyword evidence="2" id="KW-0378">Hydrolase</keyword>
<dbReference type="Gene3D" id="3.50.30.60">
    <property type="entry name" value="LD-carboxypeptidase A C-terminal domain-like"/>
    <property type="match status" value="1"/>
</dbReference>
<dbReference type="Proteomes" id="UP000199268">
    <property type="component" value="Unassembled WGS sequence"/>
</dbReference>
<feature type="active site" description="Nucleophile" evidence="3">
    <location>
        <position position="115"/>
    </location>
</feature>
<dbReference type="Gene3D" id="3.40.50.10740">
    <property type="entry name" value="Class I glutamine amidotransferase-like"/>
    <property type="match status" value="1"/>
</dbReference>
<dbReference type="CDD" id="cd07062">
    <property type="entry name" value="Peptidase_S66_mccF_like"/>
    <property type="match status" value="1"/>
</dbReference>
<keyword evidence="6" id="KW-0645">Protease</keyword>
<evidence type="ECO:0000256" key="3">
    <source>
        <dbReference type="PIRSR" id="PIRSR028757-1"/>
    </source>
</evidence>
<dbReference type="Pfam" id="PF17676">
    <property type="entry name" value="Peptidase_S66C"/>
    <property type="match status" value="1"/>
</dbReference>
<reference evidence="7" key="1">
    <citation type="submission" date="2016-08" db="EMBL/GenBank/DDBJ databases">
        <authorList>
            <person name="Varghese N."/>
            <person name="Submissions Spin"/>
        </authorList>
    </citation>
    <scope>NUCLEOTIDE SEQUENCE [LARGE SCALE GENOMIC DNA]</scope>
    <source>
        <strain evidence="7">R-53094</strain>
    </source>
</reference>
<dbReference type="InterPro" id="IPR029062">
    <property type="entry name" value="Class_I_gatase-like"/>
</dbReference>
<dbReference type="Pfam" id="PF02016">
    <property type="entry name" value="Peptidase_S66"/>
    <property type="match status" value="1"/>
</dbReference>
<evidence type="ECO:0000259" key="4">
    <source>
        <dbReference type="Pfam" id="PF02016"/>
    </source>
</evidence>
<keyword evidence="6" id="KW-0121">Carboxypeptidase</keyword>